<dbReference type="GO" id="GO:0061630">
    <property type="term" value="F:ubiquitin protein ligase activity"/>
    <property type="evidence" value="ECO:0007669"/>
    <property type="project" value="UniProtKB-EC"/>
</dbReference>
<dbReference type="CDD" id="cd22584">
    <property type="entry name" value="Rcat_RBR_unk"/>
    <property type="match status" value="1"/>
</dbReference>
<keyword evidence="3 10" id="KW-0808">Transferase</keyword>
<dbReference type="PROSITE" id="PS51873">
    <property type="entry name" value="TRIAD"/>
    <property type="match status" value="1"/>
</dbReference>
<reference evidence="10" key="1">
    <citation type="submission" date="2020-05" db="EMBL/GenBank/DDBJ databases">
        <title>Mycena genomes resolve the evolution of fungal bioluminescence.</title>
        <authorList>
            <person name="Tsai I.J."/>
        </authorList>
    </citation>
    <scope>NUCLEOTIDE SEQUENCE</scope>
    <source>
        <strain evidence="10">CCC161011</strain>
    </source>
</reference>
<dbReference type="SMART" id="SM00647">
    <property type="entry name" value="IBR"/>
    <property type="match status" value="1"/>
</dbReference>
<evidence type="ECO:0000256" key="5">
    <source>
        <dbReference type="ARBA" id="ARBA00022737"/>
    </source>
</evidence>
<evidence type="ECO:0000256" key="3">
    <source>
        <dbReference type="ARBA" id="ARBA00022679"/>
    </source>
</evidence>
<protein>
    <recommendedName>
        <fullName evidence="2">RBR-type E3 ubiquitin transferase</fullName>
        <ecNumber evidence="2">2.3.2.31</ecNumber>
    </recommendedName>
</protein>
<gene>
    <name evidence="10" type="ORF">MVEN_02616500</name>
</gene>
<organism evidence="10 11">
    <name type="scientific">Mycena venus</name>
    <dbReference type="NCBI Taxonomy" id="2733690"/>
    <lineage>
        <taxon>Eukaryota</taxon>
        <taxon>Fungi</taxon>
        <taxon>Dikarya</taxon>
        <taxon>Basidiomycota</taxon>
        <taxon>Agaricomycotina</taxon>
        <taxon>Agaricomycetes</taxon>
        <taxon>Agaricomycetidae</taxon>
        <taxon>Agaricales</taxon>
        <taxon>Marasmiineae</taxon>
        <taxon>Mycenaceae</taxon>
        <taxon>Mycena</taxon>
    </lineage>
</organism>
<dbReference type="EMBL" id="JACAZI010000048">
    <property type="protein sequence ID" value="KAF7326389.1"/>
    <property type="molecule type" value="Genomic_DNA"/>
</dbReference>
<keyword evidence="4" id="KW-0479">Metal-binding</keyword>
<keyword evidence="6" id="KW-0863">Zinc-finger</keyword>
<keyword evidence="5" id="KW-0677">Repeat</keyword>
<dbReference type="InterPro" id="IPR044066">
    <property type="entry name" value="TRIAD_supradom"/>
</dbReference>
<dbReference type="EC" id="2.3.2.31" evidence="2"/>
<evidence type="ECO:0000313" key="10">
    <source>
        <dbReference type="EMBL" id="KAF7326389.1"/>
    </source>
</evidence>
<keyword evidence="11" id="KW-1185">Reference proteome</keyword>
<dbReference type="Pfam" id="PF01485">
    <property type="entry name" value="IBR"/>
    <property type="match status" value="2"/>
</dbReference>
<dbReference type="GO" id="GO:0016567">
    <property type="term" value="P:protein ubiquitination"/>
    <property type="evidence" value="ECO:0007669"/>
    <property type="project" value="InterPro"/>
</dbReference>
<comment type="catalytic activity">
    <reaction evidence="1">
        <text>[E2 ubiquitin-conjugating enzyme]-S-ubiquitinyl-L-cysteine + [acceptor protein]-L-lysine = [E2 ubiquitin-conjugating enzyme]-L-cysteine + [acceptor protein]-N(6)-ubiquitinyl-L-lysine.</text>
        <dbReference type="EC" id="2.3.2.31"/>
    </reaction>
</comment>
<keyword evidence="7" id="KW-0833">Ubl conjugation pathway</keyword>
<feature type="domain" description="RING-type" evidence="9">
    <location>
        <begin position="354"/>
        <end position="593"/>
    </location>
</feature>
<dbReference type="Gene3D" id="1.20.120.1750">
    <property type="match status" value="2"/>
</dbReference>
<evidence type="ECO:0000256" key="6">
    <source>
        <dbReference type="ARBA" id="ARBA00022771"/>
    </source>
</evidence>
<dbReference type="InterPro" id="IPR002867">
    <property type="entry name" value="IBR_dom"/>
</dbReference>
<dbReference type="PANTHER" id="PTHR11685">
    <property type="entry name" value="RBR FAMILY RING FINGER AND IBR DOMAIN-CONTAINING"/>
    <property type="match status" value="1"/>
</dbReference>
<evidence type="ECO:0000256" key="8">
    <source>
        <dbReference type="ARBA" id="ARBA00022833"/>
    </source>
</evidence>
<accession>A0A8H6U0M7</accession>
<evidence type="ECO:0000256" key="2">
    <source>
        <dbReference type="ARBA" id="ARBA00012251"/>
    </source>
</evidence>
<dbReference type="OrthoDB" id="9977870at2759"/>
<dbReference type="InterPro" id="IPR031127">
    <property type="entry name" value="E3_UB_ligase_RBR"/>
</dbReference>
<sequence length="600" mass="67660">MFQSLPGFSQSLAVHEDVSLKIVYHSFAYILIFPRDRMEIDDSDDEHRPRKPVTHGIRLASCRHYFCGACLARAIYLRLNIKFDPATYGTVLGPPVVDKPGLHAKWPVYCPTCIKPEVQHVPLSDVTVLEVLGKPNIEEWNHARLLSTLELIQCPHEGCEEAFPLPTKAPSPTCSVHGVAVPCVKRANMTCEKYRAIPITERTPEDADFMNLAKQEKWRRCPNCSAMVELKFGCNYRVCLYFVCLPSFSPDPSSVTSVGLPLSTRTEGTGVQEERIAPISVRTPEDADFLYLMSLAKQEKIIDAYDGHINTNKIALQQTREGIQGMGPPSYTWILPLSPHLHSTREANPWMCARIDRMEIDDSDDEGEPRKPVTHGIRLASCRHYFCGACLAQAIYLRLNIKFDPTTYGTVLGPPVAAKPGLHAKWPTCMKPEAQCAPLSDVTALQVLGKPNIEDWNHRRFLSMLNLIQCPHKGCEEAFPSDEGSEPLMQCPRCGGSLCHVCKCVWHENMTCESYQAMPISERTPEDPDFMNLAKQVKWRRCPNCSTVVELKFGFNHITCVCEHHFCYTCGAPFEYENGRYRCTGGENCVVWEEQKVDDY</sequence>
<evidence type="ECO:0000256" key="4">
    <source>
        <dbReference type="ARBA" id="ARBA00022723"/>
    </source>
</evidence>
<dbReference type="GO" id="GO:0008270">
    <property type="term" value="F:zinc ion binding"/>
    <property type="evidence" value="ECO:0007669"/>
    <property type="project" value="UniProtKB-KW"/>
</dbReference>
<comment type="caution">
    <text evidence="10">The sequence shown here is derived from an EMBL/GenBank/DDBJ whole genome shotgun (WGS) entry which is preliminary data.</text>
</comment>
<evidence type="ECO:0000256" key="1">
    <source>
        <dbReference type="ARBA" id="ARBA00001798"/>
    </source>
</evidence>
<name>A0A8H6U0M7_9AGAR</name>
<keyword evidence="8" id="KW-0862">Zinc</keyword>
<evidence type="ECO:0000259" key="9">
    <source>
        <dbReference type="PROSITE" id="PS51873"/>
    </source>
</evidence>
<evidence type="ECO:0000256" key="7">
    <source>
        <dbReference type="ARBA" id="ARBA00022786"/>
    </source>
</evidence>
<proteinExistence type="predicted"/>
<dbReference type="AlphaFoldDB" id="A0A8H6U0M7"/>
<dbReference type="Proteomes" id="UP000620124">
    <property type="component" value="Unassembled WGS sequence"/>
</dbReference>
<evidence type="ECO:0000313" key="11">
    <source>
        <dbReference type="Proteomes" id="UP000620124"/>
    </source>
</evidence>
<dbReference type="SUPFAM" id="SSF57850">
    <property type="entry name" value="RING/U-box"/>
    <property type="match status" value="3"/>
</dbReference>